<dbReference type="PROSITE" id="PS50294">
    <property type="entry name" value="WD_REPEATS_REGION"/>
    <property type="match status" value="4"/>
</dbReference>
<dbReference type="InterPro" id="IPR019775">
    <property type="entry name" value="WD40_repeat_CS"/>
</dbReference>
<evidence type="ECO:0000256" key="2">
    <source>
        <dbReference type="ARBA" id="ARBA00022737"/>
    </source>
</evidence>
<dbReference type="InterPro" id="IPR011047">
    <property type="entry name" value="Quinoprotein_ADH-like_sf"/>
</dbReference>
<dbReference type="Gene3D" id="2.130.10.10">
    <property type="entry name" value="YVTN repeat-like/Quinoprotein amine dehydrogenase"/>
    <property type="match status" value="4"/>
</dbReference>
<keyword evidence="2" id="KW-0677">Repeat</keyword>
<dbReference type="PANTHER" id="PTHR19848:SF8">
    <property type="entry name" value="F-BOX AND WD REPEAT DOMAIN CONTAINING 7"/>
    <property type="match status" value="1"/>
</dbReference>
<dbReference type="InterPro" id="IPR001646">
    <property type="entry name" value="5peptide_repeat"/>
</dbReference>
<feature type="repeat" description="WD" evidence="3">
    <location>
        <begin position="755"/>
        <end position="791"/>
    </location>
</feature>
<dbReference type="PRINTS" id="PR00320">
    <property type="entry name" value="GPROTEINBRPT"/>
</dbReference>
<name>A0AAU9ILN8_9CILI</name>
<gene>
    <name evidence="4" type="ORF">BSTOLATCC_MIC16586</name>
</gene>
<dbReference type="CDD" id="cd00200">
    <property type="entry name" value="WD40"/>
    <property type="match status" value="1"/>
</dbReference>
<reference evidence="4" key="1">
    <citation type="submission" date="2021-09" db="EMBL/GenBank/DDBJ databases">
        <authorList>
            <consortium name="AG Swart"/>
            <person name="Singh M."/>
            <person name="Singh A."/>
            <person name="Seah K."/>
            <person name="Emmerich C."/>
        </authorList>
    </citation>
    <scope>NUCLEOTIDE SEQUENCE</scope>
    <source>
        <strain evidence="4">ATCC30299</strain>
    </source>
</reference>
<keyword evidence="1 3" id="KW-0853">WD repeat</keyword>
<comment type="caution">
    <text evidence="4">The sequence shown here is derived from an EMBL/GenBank/DDBJ whole genome shotgun (WGS) entry which is preliminary data.</text>
</comment>
<dbReference type="SMART" id="SM00320">
    <property type="entry name" value="WD40"/>
    <property type="match status" value="10"/>
</dbReference>
<dbReference type="PANTHER" id="PTHR19848">
    <property type="entry name" value="WD40 REPEAT PROTEIN"/>
    <property type="match status" value="1"/>
</dbReference>
<evidence type="ECO:0000313" key="4">
    <source>
        <dbReference type="EMBL" id="CAG9316474.1"/>
    </source>
</evidence>
<dbReference type="SUPFAM" id="SSF50998">
    <property type="entry name" value="Quinoprotein alcohol dehydrogenase-like"/>
    <property type="match status" value="1"/>
</dbReference>
<dbReference type="Pfam" id="PF00805">
    <property type="entry name" value="Pentapeptide"/>
    <property type="match status" value="1"/>
</dbReference>
<protein>
    <submittedName>
        <fullName evidence="4">Uncharacterized protein</fullName>
    </submittedName>
</protein>
<dbReference type="PROSITE" id="PS50082">
    <property type="entry name" value="WD_REPEATS_2"/>
    <property type="match status" value="4"/>
</dbReference>
<dbReference type="SUPFAM" id="SSF141571">
    <property type="entry name" value="Pentapeptide repeat-like"/>
    <property type="match status" value="1"/>
</dbReference>
<dbReference type="Gene3D" id="2.160.20.80">
    <property type="entry name" value="E3 ubiquitin-protein ligase SopA"/>
    <property type="match status" value="1"/>
</dbReference>
<dbReference type="InterPro" id="IPR001680">
    <property type="entry name" value="WD40_rpt"/>
</dbReference>
<dbReference type="PROSITE" id="PS00678">
    <property type="entry name" value="WD_REPEATS_1"/>
    <property type="match status" value="1"/>
</dbReference>
<feature type="repeat" description="WD" evidence="3">
    <location>
        <begin position="546"/>
        <end position="585"/>
    </location>
</feature>
<keyword evidence="5" id="KW-1185">Reference proteome</keyword>
<dbReference type="Proteomes" id="UP001162131">
    <property type="component" value="Unassembled WGS sequence"/>
</dbReference>
<dbReference type="InterPro" id="IPR036322">
    <property type="entry name" value="WD40_repeat_dom_sf"/>
</dbReference>
<dbReference type="SUPFAM" id="SSF50978">
    <property type="entry name" value="WD40 repeat-like"/>
    <property type="match status" value="1"/>
</dbReference>
<sequence length="791" mass="91051">MDLILKRSSTDHHSLSLNIENIITQLNKISKRCWNFEKKGVNINFEDPMKNSPNALLIYKFNRRFPITKEHINLSLAKKIIANLSNLTDFGAIKESYLNKVDFKPISNYIKDYLTEGSKEVLYNIILLSKTTDSLNLASSNAITILNKAGFIFTNKDLSMIKIPNAELSYGIFYNTNFSSSNLHKVNFSRAYISGSNFKGCDMTEVNFREKVTDIKTTTEIFKFSNCGRFLAIVSNKITWLYNLKKNQEITQLVGHNKEITFLTFSDDGKYLGSWSSDSVAILWDTYQKSKIRVINGCRNFMNFSPCGTYLSFIFCVTQGCISIYDINLDQVINKIRYGNFIPKFTLFSHTGTHLIALYHYSCIMSKWNLWGNGSEERIKCQNIETCFAISSCRKYVAVPYTYCRIHVYNLDKFEFVAKLDIKPYPTYLAFSPCGRFLASGAEDKYIEVLDLSSSKGNTFNIFNKKNLKMKPFVFSSDGNYLFVVTADQRLKSWEISPNFEANAKQNMTAIKTVSFSFDSEYFAASNEEGWIFIFFTKNQKLFKEFKAHNHWISRVFWSWNIMATSSIDNYIKIWDIYTCSPLQIIQANKNIDISPDGKKILSCSRLNLINIFDIEKGQMISQWKANRQQVHMWIWSQCGKFVIVCSADRSISIWKADNQELIAEFIKHNHEVTLISLSTCGNFLISSSLDKNIKVWYLGNIDQNFQGACVIKDFRMENLTTSIKWNYDGTKCLWGDSQGTIAIWDRCTGKFISFNAHIDSVTSIDSSRCGNFLITGSNDRTVKLWRLDIK</sequence>
<dbReference type="EMBL" id="CAJZBQ010000016">
    <property type="protein sequence ID" value="CAG9316474.1"/>
    <property type="molecule type" value="Genomic_DNA"/>
</dbReference>
<dbReference type="InterPro" id="IPR015943">
    <property type="entry name" value="WD40/YVTN_repeat-like_dom_sf"/>
</dbReference>
<organism evidence="4 5">
    <name type="scientific">Blepharisma stoltei</name>
    <dbReference type="NCBI Taxonomy" id="1481888"/>
    <lineage>
        <taxon>Eukaryota</taxon>
        <taxon>Sar</taxon>
        <taxon>Alveolata</taxon>
        <taxon>Ciliophora</taxon>
        <taxon>Postciliodesmatophora</taxon>
        <taxon>Heterotrichea</taxon>
        <taxon>Heterotrichida</taxon>
        <taxon>Blepharismidae</taxon>
        <taxon>Blepharisma</taxon>
    </lineage>
</organism>
<proteinExistence type="predicted"/>
<feature type="repeat" description="WD" evidence="3">
    <location>
        <begin position="253"/>
        <end position="294"/>
    </location>
</feature>
<dbReference type="Pfam" id="PF00400">
    <property type="entry name" value="WD40"/>
    <property type="match status" value="6"/>
</dbReference>
<feature type="repeat" description="WD" evidence="3">
    <location>
        <begin position="666"/>
        <end position="697"/>
    </location>
</feature>
<dbReference type="AlphaFoldDB" id="A0AAU9ILN8"/>
<dbReference type="InterPro" id="IPR020472">
    <property type="entry name" value="WD40_PAC1"/>
</dbReference>
<accession>A0AAU9ILN8</accession>
<evidence type="ECO:0000256" key="3">
    <source>
        <dbReference type="PROSITE-ProRule" id="PRU00221"/>
    </source>
</evidence>
<evidence type="ECO:0000313" key="5">
    <source>
        <dbReference type="Proteomes" id="UP001162131"/>
    </source>
</evidence>
<evidence type="ECO:0000256" key="1">
    <source>
        <dbReference type="ARBA" id="ARBA00022574"/>
    </source>
</evidence>